<evidence type="ECO:0000313" key="2">
    <source>
        <dbReference type="Proteomes" id="UP000580250"/>
    </source>
</evidence>
<accession>A0A6V7VLX1</accession>
<proteinExistence type="predicted"/>
<sequence>MDKQAAVRVPPSPTGECSPTLLCKFTRFFERKEDGLDINTMIKERRDFRNPSLYENLVDSFCIDEKGTNFTSEVFDPKAFQPEDFYTALGNHQTQELKQKQVQQPN</sequence>
<comment type="caution">
    <text evidence="1">The sequence shown here is derived from an EMBL/GenBank/DDBJ whole genome shotgun (WGS) entry which is preliminary data.</text>
</comment>
<dbReference type="AlphaFoldDB" id="A0A6V7VLX1"/>
<dbReference type="PANTHER" id="PTHR13464">
    <property type="entry name" value="TRANSCRIPTIONAL REGULATOR PROTEIN HCNGP"/>
    <property type="match status" value="1"/>
</dbReference>
<organism evidence="1 2">
    <name type="scientific">Meloidogyne enterolobii</name>
    <name type="common">Root-knot nematode worm</name>
    <name type="synonym">Meloidogyne mayaguensis</name>
    <dbReference type="NCBI Taxonomy" id="390850"/>
    <lineage>
        <taxon>Eukaryota</taxon>
        <taxon>Metazoa</taxon>
        <taxon>Ecdysozoa</taxon>
        <taxon>Nematoda</taxon>
        <taxon>Chromadorea</taxon>
        <taxon>Rhabditida</taxon>
        <taxon>Tylenchina</taxon>
        <taxon>Tylenchomorpha</taxon>
        <taxon>Tylenchoidea</taxon>
        <taxon>Meloidogynidae</taxon>
        <taxon>Meloidogyninae</taxon>
        <taxon>Meloidogyne</taxon>
    </lineage>
</organism>
<dbReference type="OrthoDB" id="1714508at2759"/>
<dbReference type="GO" id="GO:0006355">
    <property type="term" value="P:regulation of DNA-templated transcription"/>
    <property type="evidence" value="ECO:0007669"/>
    <property type="project" value="InterPro"/>
</dbReference>
<dbReference type="GO" id="GO:0005634">
    <property type="term" value="C:nucleus"/>
    <property type="evidence" value="ECO:0007669"/>
    <property type="project" value="TreeGrafter"/>
</dbReference>
<dbReference type="Pfam" id="PF07818">
    <property type="entry name" value="HCNGP"/>
    <property type="match status" value="1"/>
</dbReference>
<dbReference type="PANTHER" id="PTHR13464:SF0">
    <property type="entry name" value="SAP30-BINDING PROTEIN"/>
    <property type="match status" value="1"/>
</dbReference>
<gene>
    <name evidence="1" type="ORF">MENT_LOCUS27628</name>
</gene>
<protein>
    <submittedName>
        <fullName evidence="1">Uncharacterized protein</fullName>
    </submittedName>
</protein>
<dbReference type="Proteomes" id="UP000580250">
    <property type="component" value="Unassembled WGS sequence"/>
</dbReference>
<reference evidence="1 2" key="1">
    <citation type="submission" date="2020-08" db="EMBL/GenBank/DDBJ databases">
        <authorList>
            <person name="Koutsovoulos G."/>
            <person name="Danchin GJ E."/>
        </authorList>
    </citation>
    <scope>NUCLEOTIDE SEQUENCE [LARGE SCALE GENOMIC DNA]</scope>
</reference>
<evidence type="ECO:0000313" key="1">
    <source>
        <dbReference type="EMBL" id="CAD2175873.1"/>
    </source>
</evidence>
<dbReference type="InterPro" id="IPR012479">
    <property type="entry name" value="SAP30BP"/>
</dbReference>
<dbReference type="EMBL" id="CAJEWN010000263">
    <property type="protein sequence ID" value="CAD2175873.1"/>
    <property type="molecule type" value="Genomic_DNA"/>
</dbReference>
<name>A0A6V7VLX1_MELEN</name>